<comment type="subcellular location">
    <subcellularLocation>
        <location evidence="2">Membrane</location>
        <topology evidence="2">Single-pass membrane protein</topology>
    </subcellularLocation>
</comment>
<sequence>MASSAVVDFLSENKTALVVGVIVVYIAQQILTYNRLRHIPGPWLASWSELPHSKWIFHGLTWQWYRDISAKYGPIARIGPTSVLTSSPEVWIHVNTKPGYKKSDWYFKPVRVEYGKDNIFSQTDTEKHDLRRKQLAPGYSGRENLELERSIDAKVQELLDLINNKYLSTDAKAVPMDLAKKIQFLTLDVISTVAFDGNFGMLKTDEDVLGFIKSSEDGLTIGNLFMAFGLSWLVQAPGIGKFLGPKPTHKTGFGAMMARCFKYIDERVKNPEDKRRDMLASFIRHGVKGDDLRSEVLEQLVAGSDTTAGALRAIMLHIIANPRVQRKLQKEIDEIVASGKVAAISEGIISQTTAKSLPYMQAVIREGLRVWPPVQNYLPKDVPKGGDTIMVNGNPVFLPEGTCIGISARQMHHDRKLYGEDAEFFRPERWLEEKDAAKLAAMTKVNNMSFGYGKWECLGKPVATMEINKTLFEGFRHFDWAIATPATPWEISNAFGLFLINKQWVQITARS</sequence>
<evidence type="ECO:0000256" key="13">
    <source>
        <dbReference type="ARBA" id="ARBA00067672"/>
    </source>
</evidence>
<evidence type="ECO:0000256" key="3">
    <source>
        <dbReference type="ARBA" id="ARBA00004972"/>
    </source>
</evidence>
<keyword evidence="11" id="KW-0843">Virulence</keyword>
<evidence type="ECO:0000256" key="1">
    <source>
        <dbReference type="ARBA" id="ARBA00001971"/>
    </source>
</evidence>
<evidence type="ECO:0000256" key="14">
    <source>
        <dbReference type="ARBA" id="ARBA00068222"/>
    </source>
</evidence>
<comment type="pathway">
    <text evidence="3">Hormone biosynthesis.</text>
</comment>
<dbReference type="PRINTS" id="PR00385">
    <property type="entry name" value="P450"/>
</dbReference>
<dbReference type="GO" id="GO:0016020">
    <property type="term" value="C:membrane"/>
    <property type="evidence" value="ECO:0007669"/>
    <property type="project" value="UniProtKB-SubCell"/>
</dbReference>
<keyword evidence="7 16" id="KW-0479">Metal-binding</keyword>
<dbReference type="CDD" id="cd11060">
    <property type="entry name" value="CYP57A1-like"/>
    <property type="match status" value="1"/>
</dbReference>
<dbReference type="PANTHER" id="PTHR24305:SF168">
    <property type="entry name" value="P450, PUTATIVE (EUROFUNG)-RELATED"/>
    <property type="match status" value="1"/>
</dbReference>
<keyword evidence="5 16" id="KW-0349">Heme</keyword>
<keyword evidence="10 16" id="KW-0408">Iron</keyword>
<evidence type="ECO:0000313" key="18">
    <source>
        <dbReference type="Proteomes" id="UP001302126"/>
    </source>
</evidence>
<gene>
    <name evidence="17" type="ORF">QBC35DRAFT_386082</name>
</gene>
<dbReference type="InterPro" id="IPR050121">
    <property type="entry name" value="Cytochrome_P450_monoxygenase"/>
</dbReference>
<dbReference type="AlphaFoldDB" id="A0AAN7AI89"/>
<evidence type="ECO:0000256" key="16">
    <source>
        <dbReference type="PIRSR" id="PIRSR602401-1"/>
    </source>
</evidence>
<organism evidence="17 18">
    <name type="scientific">Podospora australis</name>
    <dbReference type="NCBI Taxonomy" id="1536484"/>
    <lineage>
        <taxon>Eukaryota</taxon>
        <taxon>Fungi</taxon>
        <taxon>Dikarya</taxon>
        <taxon>Ascomycota</taxon>
        <taxon>Pezizomycotina</taxon>
        <taxon>Sordariomycetes</taxon>
        <taxon>Sordariomycetidae</taxon>
        <taxon>Sordariales</taxon>
        <taxon>Podosporaceae</taxon>
        <taxon>Podospora</taxon>
    </lineage>
</organism>
<keyword evidence="9" id="KW-0560">Oxidoreductase</keyword>
<dbReference type="EMBL" id="MU864412">
    <property type="protein sequence ID" value="KAK4186967.1"/>
    <property type="molecule type" value="Genomic_DNA"/>
</dbReference>
<dbReference type="GO" id="GO:0004497">
    <property type="term" value="F:monooxygenase activity"/>
    <property type="evidence" value="ECO:0007669"/>
    <property type="project" value="UniProtKB-KW"/>
</dbReference>
<accession>A0AAN7AI89</accession>
<protein>
    <recommendedName>
        <fullName evidence="14">Cytochrome P450 monooxygenase ABA1</fullName>
    </recommendedName>
    <alternativeName>
        <fullName evidence="15">Abscisic acid biosynthesis protein 1</fullName>
    </alternativeName>
    <alternativeName>
        <fullName evidence="13">Cytochrome P450 monooxygenase aba1</fullName>
    </alternativeName>
</protein>
<dbReference type="Gene3D" id="1.10.630.10">
    <property type="entry name" value="Cytochrome P450"/>
    <property type="match status" value="1"/>
</dbReference>
<dbReference type="FunFam" id="1.10.630.10:FF:000076">
    <property type="entry name" value="Cytochrome P450 monooxygenase"/>
    <property type="match status" value="1"/>
</dbReference>
<dbReference type="GO" id="GO:0020037">
    <property type="term" value="F:heme binding"/>
    <property type="evidence" value="ECO:0007669"/>
    <property type="project" value="InterPro"/>
</dbReference>
<keyword evidence="8" id="KW-1133">Transmembrane helix</keyword>
<dbReference type="InterPro" id="IPR036396">
    <property type="entry name" value="Cyt_P450_sf"/>
</dbReference>
<proteinExistence type="inferred from homology"/>
<dbReference type="SUPFAM" id="SSF48264">
    <property type="entry name" value="Cytochrome P450"/>
    <property type="match status" value="1"/>
</dbReference>
<dbReference type="GO" id="GO:0016705">
    <property type="term" value="F:oxidoreductase activity, acting on paired donors, with incorporation or reduction of molecular oxygen"/>
    <property type="evidence" value="ECO:0007669"/>
    <property type="project" value="InterPro"/>
</dbReference>
<dbReference type="PANTHER" id="PTHR24305">
    <property type="entry name" value="CYTOCHROME P450"/>
    <property type="match status" value="1"/>
</dbReference>
<name>A0AAN7AI89_9PEZI</name>
<dbReference type="InterPro" id="IPR002401">
    <property type="entry name" value="Cyt_P450_E_grp-I"/>
</dbReference>
<dbReference type="Pfam" id="PF00067">
    <property type="entry name" value="p450"/>
    <property type="match status" value="1"/>
</dbReference>
<keyword evidence="18" id="KW-1185">Reference proteome</keyword>
<evidence type="ECO:0000256" key="7">
    <source>
        <dbReference type="ARBA" id="ARBA00022723"/>
    </source>
</evidence>
<evidence type="ECO:0000313" key="17">
    <source>
        <dbReference type="EMBL" id="KAK4186967.1"/>
    </source>
</evidence>
<evidence type="ECO:0000256" key="15">
    <source>
        <dbReference type="ARBA" id="ARBA00079990"/>
    </source>
</evidence>
<feature type="binding site" description="axial binding residue" evidence="16">
    <location>
        <position position="457"/>
    </location>
    <ligand>
        <name>heme</name>
        <dbReference type="ChEBI" id="CHEBI:30413"/>
    </ligand>
    <ligandPart>
        <name>Fe</name>
        <dbReference type="ChEBI" id="CHEBI:18248"/>
    </ligandPart>
</feature>
<reference evidence="17" key="1">
    <citation type="journal article" date="2023" name="Mol. Phylogenet. Evol.">
        <title>Genome-scale phylogeny and comparative genomics of the fungal order Sordariales.</title>
        <authorList>
            <person name="Hensen N."/>
            <person name="Bonometti L."/>
            <person name="Westerberg I."/>
            <person name="Brannstrom I.O."/>
            <person name="Guillou S."/>
            <person name="Cros-Aarteil S."/>
            <person name="Calhoun S."/>
            <person name="Haridas S."/>
            <person name="Kuo A."/>
            <person name="Mondo S."/>
            <person name="Pangilinan J."/>
            <person name="Riley R."/>
            <person name="LaButti K."/>
            <person name="Andreopoulos B."/>
            <person name="Lipzen A."/>
            <person name="Chen C."/>
            <person name="Yan M."/>
            <person name="Daum C."/>
            <person name="Ng V."/>
            <person name="Clum A."/>
            <person name="Steindorff A."/>
            <person name="Ohm R.A."/>
            <person name="Martin F."/>
            <person name="Silar P."/>
            <person name="Natvig D.O."/>
            <person name="Lalanne C."/>
            <person name="Gautier V."/>
            <person name="Ament-Velasquez S.L."/>
            <person name="Kruys A."/>
            <person name="Hutchinson M.I."/>
            <person name="Powell A.J."/>
            <person name="Barry K."/>
            <person name="Miller A.N."/>
            <person name="Grigoriev I.V."/>
            <person name="Debuchy R."/>
            <person name="Gladieux P."/>
            <person name="Hiltunen Thoren M."/>
            <person name="Johannesson H."/>
        </authorList>
    </citation>
    <scope>NUCLEOTIDE SEQUENCE</scope>
    <source>
        <strain evidence="17">PSN309</strain>
    </source>
</reference>
<dbReference type="PRINTS" id="PR00463">
    <property type="entry name" value="EP450I"/>
</dbReference>
<comment type="caution">
    <text evidence="17">The sequence shown here is derived from an EMBL/GenBank/DDBJ whole genome shotgun (WGS) entry which is preliminary data.</text>
</comment>
<dbReference type="InterPro" id="IPR001128">
    <property type="entry name" value="Cyt_P450"/>
</dbReference>
<evidence type="ECO:0000256" key="10">
    <source>
        <dbReference type="ARBA" id="ARBA00023004"/>
    </source>
</evidence>
<evidence type="ECO:0000256" key="9">
    <source>
        <dbReference type="ARBA" id="ARBA00023002"/>
    </source>
</evidence>
<comment type="similarity">
    <text evidence="4">Belongs to the cytochrome P450 family.</text>
</comment>
<evidence type="ECO:0000256" key="12">
    <source>
        <dbReference type="ARBA" id="ARBA00023033"/>
    </source>
</evidence>
<keyword evidence="12" id="KW-0503">Monooxygenase</keyword>
<evidence type="ECO:0000256" key="11">
    <source>
        <dbReference type="ARBA" id="ARBA00023026"/>
    </source>
</evidence>
<evidence type="ECO:0000256" key="2">
    <source>
        <dbReference type="ARBA" id="ARBA00004167"/>
    </source>
</evidence>
<dbReference type="Proteomes" id="UP001302126">
    <property type="component" value="Unassembled WGS sequence"/>
</dbReference>
<reference evidence="17" key="2">
    <citation type="submission" date="2023-05" db="EMBL/GenBank/DDBJ databases">
        <authorList>
            <consortium name="Lawrence Berkeley National Laboratory"/>
            <person name="Steindorff A."/>
            <person name="Hensen N."/>
            <person name="Bonometti L."/>
            <person name="Westerberg I."/>
            <person name="Brannstrom I.O."/>
            <person name="Guillou S."/>
            <person name="Cros-Aarteil S."/>
            <person name="Calhoun S."/>
            <person name="Haridas S."/>
            <person name="Kuo A."/>
            <person name="Mondo S."/>
            <person name="Pangilinan J."/>
            <person name="Riley R."/>
            <person name="Labutti K."/>
            <person name="Andreopoulos B."/>
            <person name="Lipzen A."/>
            <person name="Chen C."/>
            <person name="Yanf M."/>
            <person name="Daum C."/>
            <person name="Ng V."/>
            <person name="Clum A."/>
            <person name="Ohm R."/>
            <person name="Martin F."/>
            <person name="Silar P."/>
            <person name="Natvig D."/>
            <person name="Lalanne C."/>
            <person name="Gautier V."/>
            <person name="Ament-Velasquez S.L."/>
            <person name="Kruys A."/>
            <person name="Hutchinson M.I."/>
            <person name="Powell A.J."/>
            <person name="Barry K."/>
            <person name="Miller A.N."/>
            <person name="Grigoriev I.V."/>
            <person name="Debuchy R."/>
            <person name="Gladieux P."/>
            <person name="Thoren M.H."/>
            <person name="Johannesson H."/>
        </authorList>
    </citation>
    <scope>NUCLEOTIDE SEQUENCE</scope>
    <source>
        <strain evidence="17">PSN309</strain>
    </source>
</reference>
<evidence type="ECO:0000256" key="6">
    <source>
        <dbReference type="ARBA" id="ARBA00022692"/>
    </source>
</evidence>
<keyword evidence="6" id="KW-0812">Transmembrane</keyword>
<evidence type="ECO:0000256" key="8">
    <source>
        <dbReference type="ARBA" id="ARBA00022989"/>
    </source>
</evidence>
<comment type="cofactor">
    <cofactor evidence="1 16">
        <name>heme</name>
        <dbReference type="ChEBI" id="CHEBI:30413"/>
    </cofactor>
</comment>
<dbReference type="GO" id="GO:0005506">
    <property type="term" value="F:iron ion binding"/>
    <property type="evidence" value="ECO:0007669"/>
    <property type="project" value="InterPro"/>
</dbReference>
<keyword evidence="8" id="KW-0472">Membrane</keyword>
<evidence type="ECO:0000256" key="5">
    <source>
        <dbReference type="ARBA" id="ARBA00022617"/>
    </source>
</evidence>
<evidence type="ECO:0000256" key="4">
    <source>
        <dbReference type="ARBA" id="ARBA00010617"/>
    </source>
</evidence>